<evidence type="ECO:0000313" key="3">
    <source>
        <dbReference type="Proteomes" id="UP000018130"/>
    </source>
</evidence>
<proteinExistence type="predicted"/>
<organism evidence="2 3">
    <name type="scientific">Crocosphaera watsonii WH 0402</name>
    <dbReference type="NCBI Taxonomy" id="1284629"/>
    <lineage>
        <taxon>Bacteria</taxon>
        <taxon>Bacillati</taxon>
        <taxon>Cyanobacteriota</taxon>
        <taxon>Cyanophyceae</taxon>
        <taxon>Oscillatoriophycideae</taxon>
        <taxon>Chroococcales</taxon>
        <taxon>Aphanothecaceae</taxon>
        <taxon>Crocosphaera</taxon>
    </lineage>
</organism>
<reference evidence="2 3" key="1">
    <citation type="submission" date="2013-01" db="EMBL/GenBank/DDBJ databases">
        <authorList>
            <person name="Bench S."/>
        </authorList>
    </citation>
    <scope>NUCLEOTIDE SEQUENCE [LARGE SCALE GENOMIC DNA]</scope>
    <source>
        <strain evidence="2 3">WH 0402</strain>
    </source>
</reference>
<feature type="region of interest" description="Disordered" evidence="1">
    <location>
        <begin position="72"/>
        <end position="96"/>
    </location>
</feature>
<evidence type="ECO:0000313" key="2">
    <source>
        <dbReference type="EMBL" id="CCQ65781.1"/>
    </source>
</evidence>
<dbReference type="InterPro" id="IPR011990">
    <property type="entry name" value="TPR-like_helical_dom_sf"/>
</dbReference>
<dbReference type="Gene3D" id="1.25.40.10">
    <property type="entry name" value="Tetratricopeptide repeat domain"/>
    <property type="match status" value="1"/>
</dbReference>
<dbReference type="Pfam" id="PF14559">
    <property type="entry name" value="TPR_19"/>
    <property type="match status" value="1"/>
</dbReference>
<accession>T2JL24</accession>
<gene>
    <name evidence="2" type="ORF">CWATWH0402_2388</name>
</gene>
<sequence length="96" mass="10709">MERNNLSQAIVELREILKQDPNNGKCHGLLGLAYLKQEQLTMAKIHINKARKVSPQDPIVIKAKLALDKVLPESGQSKSSDKPQGRGFFGLFGRKK</sequence>
<dbReference type="EMBL" id="CAQN01000262">
    <property type="protein sequence ID" value="CCQ65781.1"/>
    <property type="molecule type" value="Genomic_DNA"/>
</dbReference>
<evidence type="ECO:0000256" key="1">
    <source>
        <dbReference type="SAM" id="MobiDB-lite"/>
    </source>
</evidence>
<protein>
    <submittedName>
        <fullName evidence="2">DnaJ-class molecular chaperone</fullName>
    </submittedName>
</protein>
<reference evidence="2 3" key="2">
    <citation type="submission" date="2013-09" db="EMBL/GenBank/DDBJ databases">
        <title>Whole genome comparison of six Crocosphaera watsonii strains with differing phenotypes.</title>
        <authorList>
            <person name="Bench S.R."/>
            <person name="Heller P."/>
            <person name="Frank I."/>
            <person name="Arciniega M."/>
            <person name="Shilova I.N."/>
            <person name="Zehr J.P."/>
        </authorList>
    </citation>
    <scope>NUCLEOTIDE SEQUENCE [LARGE SCALE GENOMIC DNA]</scope>
    <source>
        <strain evidence="2 3">WH 0402</strain>
    </source>
</reference>
<dbReference type="RefSeq" id="WP_231599131.1">
    <property type="nucleotide sequence ID" value="NZ_CAQN01000262.1"/>
</dbReference>
<dbReference type="Proteomes" id="UP000018130">
    <property type="component" value="Unassembled WGS sequence"/>
</dbReference>
<comment type="caution">
    <text evidence="2">The sequence shown here is derived from an EMBL/GenBank/DDBJ whole genome shotgun (WGS) entry which is preliminary data.</text>
</comment>
<dbReference type="AlphaFoldDB" id="T2JL24"/>
<dbReference type="SUPFAM" id="SSF48452">
    <property type="entry name" value="TPR-like"/>
    <property type="match status" value="1"/>
</dbReference>
<feature type="compositionally biased region" description="Low complexity" evidence="1">
    <location>
        <begin position="85"/>
        <end position="96"/>
    </location>
</feature>
<name>T2JL24_CROWT</name>